<name>A0ABN7Y8H2_9BURK</name>
<dbReference type="PANTHER" id="PTHR43792:SF1">
    <property type="entry name" value="N-ACETYLTRANSFERASE DOMAIN-CONTAINING PROTEIN"/>
    <property type="match status" value="1"/>
</dbReference>
<dbReference type="Gene3D" id="3.40.630.30">
    <property type="match status" value="1"/>
</dbReference>
<dbReference type="EMBL" id="CAJZAH010000001">
    <property type="protein sequence ID" value="CAG9168839.1"/>
    <property type="molecule type" value="Genomic_DNA"/>
</dbReference>
<dbReference type="Pfam" id="PF13302">
    <property type="entry name" value="Acetyltransf_3"/>
    <property type="match status" value="1"/>
</dbReference>
<dbReference type="EC" id="2.3.1.-" evidence="2"/>
<dbReference type="GO" id="GO:0016746">
    <property type="term" value="F:acyltransferase activity"/>
    <property type="evidence" value="ECO:0007669"/>
    <property type="project" value="UniProtKB-KW"/>
</dbReference>
<accession>A0ABN7Y8H2</accession>
<dbReference type="Proteomes" id="UP000721236">
    <property type="component" value="Unassembled WGS sequence"/>
</dbReference>
<sequence length="185" mass="20633">MSAPTLTSSRLILRPWRESDLPAFASMNADSRVMQFFPATLSRQDSDALAARIRARMQEHPFGFWAVEIPGVADFAGFVGLSIPAFEAHFTPCMEIGWRLAAPFWGCGYATEAATAALDHAFHTLKVPEVVAFTATSNLPSRAVMERLGMLHDADEDFDHPAVPEGHALRRHVLYRIKKQGWRPR</sequence>
<keyword evidence="3" id="KW-1185">Reference proteome</keyword>
<dbReference type="SUPFAM" id="SSF55729">
    <property type="entry name" value="Acyl-CoA N-acyltransferases (Nat)"/>
    <property type="match status" value="1"/>
</dbReference>
<gene>
    <name evidence="2" type="ORF">LMG21510_01262</name>
</gene>
<feature type="domain" description="N-acetyltransferase" evidence="1">
    <location>
        <begin position="11"/>
        <end position="170"/>
    </location>
</feature>
<dbReference type="InterPro" id="IPR016181">
    <property type="entry name" value="Acyl_CoA_acyltransferase"/>
</dbReference>
<proteinExistence type="predicted"/>
<evidence type="ECO:0000313" key="2">
    <source>
        <dbReference type="EMBL" id="CAG9168839.1"/>
    </source>
</evidence>
<evidence type="ECO:0000313" key="3">
    <source>
        <dbReference type="Proteomes" id="UP000721236"/>
    </source>
</evidence>
<comment type="caution">
    <text evidence="2">The sequence shown here is derived from an EMBL/GenBank/DDBJ whole genome shotgun (WGS) entry which is preliminary data.</text>
</comment>
<organism evidence="2 3">
    <name type="scientific">Cupriavidus respiraculi</name>
    <dbReference type="NCBI Taxonomy" id="195930"/>
    <lineage>
        <taxon>Bacteria</taxon>
        <taxon>Pseudomonadati</taxon>
        <taxon>Pseudomonadota</taxon>
        <taxon>Betaproteobacteria</taxon>
        <taxon>Burkholderiales</taxon>
        <taxon>Burkholderiaceae</taxon>
        <taxon>Cupriavidus</taxon>
    </lineage>
</organism>
<protein>
    <submittedName>
        <fullName evidence="2">Acetyltransferase</fullName>
        <ecNumber evidence="2">2.3.1.-</ecNumber>
    </submittedName>
</protein>
<keyword evidence="2" id="KW-0012">Acyltransferase</keyword>
<keyword evidence="2" id="KW-0808">Transferase</keyword>
<dbReference type="InterPro" id="IPR051531">
    <property type="entry name" value="N-acetyltransferase"/>
</dbReference>
<dbReference type="PROSITE" id="PS51186">
    <property type="entry name" value="GNAT"/>
    <property type="match status" value="1"/>
</dbReference>
<reference evidence="2 3" key="1">
    <citation type="submission" date="2021-08" db="EMBL/GenBank/DDBJ databases">
        <authorList>
            <person name="Peeters C."/>
        </authorList>
    </citation>
    <scope>NUCLEOTIDE SEQUENCE [LARGE SCALE GENOMIC DNA]</scope>
    <source>
        <strain evidence="2 3">LMG 21510</strain>
    </source>
</reference>
<dbReference type="InterPro" id="IPR000182">
    <property type="entry name" value="GNAT_dom"/>
</dbReference>
<evidence type="ECO:0000259" key="1">
    <source>
        <dbReference type="PROSITE" id="PS51186"/>
    </source>
</evidence>
<dbReference type="PANTHER" id="PTHR43792">
    <property type="entry name" value="GNAT FAMILY, PUTATIVE (AFU_ORTHOLOGUE AFUA_3G00765)-RELATED-RELATED"/>
    <property type="match status" value="1"/>
</dbReference>